<accession>A0AAF1KFM4</accession>
<evidence type="ECO:0000313" key="3">
    <source>
        <dbReference type="Proteomes" id="UP000249499"/>
    </source>
</evidence>
<dbReference type="GO" id="GO:0016779">
    <property type="term" value="F:nucleotidyltransferase activity"/>
    <property type="evidence" value="ECO:0007669"/>
    <property type="project" value="InterPro"/>
</dbReference>
<keyword evidence="2" id="KW-0614">Plasmid</keyword>
<dbReference type="Gene3D" id="3.30.460.10">
    <property type="entry name" value="Beta Polymerase, domain 2"/>
    <property type="match status" value="1"/>
</dbReference>
<dbReference type="EMBL" id="CP117256">
    <property type="protein sequence ID" value="WFR97697.1"/>
    <property type="molecule type" value="Genomic_DNA"/>
</dbReference>
<evidence type="ECO:0000313" key="2">
    <source>
        <dbReference type="EMBL" id="WFR97697.1"/>
    </source>
</evidence>
<dbReference type="KEGG" id="rtu:PR017_21175"/>
<protein>
    <submittedName>
        <fullName evidence="2">HEPN domain-containing protein</fullName>
    </submittedName>
</protein>
<feature type="domain" description="HEPN" evidence="1">
    <location>
        <begin position="184"/>
        <end position="304"/>
    </location>
</feature>
<sequence length="315" mass="36594">MDTIPDDDFDAALTLTDTLDHLPSNKRRELARVLEILFDEVQAFQAHKLSERKTSGKVLKVILYGSYARGDWVEDRASGYRSDYDLLIVVNSERFAAEDALWLALDERLTQAQVAHHIKTPVVPIVHSLADINDQMARGRPFFIDAIRDGKLLYGTPGYPFTLPRALTPEDASEEAKRNFDQWFISSIEAMKFAVFGISEGSFRDSAFMLHQATERTYHCLLLTLTLYSPKSHRLKILRSKAEDVDSRLIDAWPRDSRVGRRRFELLSRAYVEARYSSEYKITVEELEWLRERVRILQQIVWQICRERLDDHEDK</sequence>
<gene>
    <name evidence="2" type="ORF">PR017_21175</name>
</gene>
<name>A0AAF1KFM4_9HYPH</name>
<dbReference type="Gene3D" id="1.20.120.330">
    <property type="entry name" value="Nucleotidyltransferases domain 2"/>
    <property type="match status" value="1"/>
</dbReference>
<keyword evidence="3" id="KW-1185">Reference proteome</keyword>
<reference evidence="2 3" key="1">
    <citation type="journal article" date="2018" name="Sci. Rep.">
        <title>Rhizobium tumorigenes sp. nov., a novel plant tumorigenic bacterium isolated from cane gall tumors on thornless blackberry.</title>
        <authorList>
            <person name="Kuzmanovi N."/>
            <person name="Smalla K."/>
            <person name="Gronow S."/>
            <person name="PuBawska J."/>
        </authorList>
    </citation>
    <scope>NUCLEOTIDE SEQUENCE [LARGE SCALE GENOMIC DNA]</scope>
    <source>
        <strain evidence="2 3">1078</strain>
    </source>
</reference>
<dbReference type="InterPro" id="IPR052548">
    <property type="entry name" value="Type_VII_TA_antitoxin"/>
</dbReference>
<dbReference type="Pfam" id="PF05168">
    <property type="entry name" value="HEPN"/>
    <property type="match status" value="1"/>
</dbReference>
<proteinExistence type="predicted"/>
<dbReference type="InterPro" id="IPR007842">
    <property type="entry name" value="HEPN_dom"/>
</dbReference>
<dbReference type="AlphaFoldDB" id="A0AAF1KFM4"/>
<dbReference type="Proteomes" id="UP000249499">
    <property type="component" value="Plasmid pRt1078"/>
</dbReference>
<dbReference type="InterPro" id="IPR002934">
    <property type="entry name" value="Polymerase_NTP_transf_dom"/>
</dbReference>
<organism evidence="2 3">
    <name type="scientific">Rhizobium tumorigenes</name>
    <dbReference type="NCBI Taxonomy" id="2041385"/>
    <lineage>
        <taxon>Bacteria</taxon>
        <taxon>Pseudomonadati</taxon>
        <taxon>Pseudomonadota</taxon>
        <taxon>Alphaproteobacteria</taxon>
        <taxon>Hyphomicrobiales</taxon>
        <taxon>Rhizobiaceae</taxon>
        <taxon>Rhizobium/Agrobacterium group</taxon>
        <taxon>Rhizobium</taxon>
    </lineage>
</organism>
<dbReference type="CDD" id="cd05403">
    <property type="entry name" value="NT_KNTase_like"/>
    <property type="match status" value="1"/>
</dbReference>
<dbReference type="RefSeq" id="WP_111217078.1">
    <property type="nucleotide sequence ID" value="NZ_CP117256.1"/>
</dbReference>
<dbReference type="SUPFAM" id="SSF81301">
    <property type="entry name" value="Nucleotidyltransferase"/>
    <property type="match status" value="1"/>
</dbReference>
<dbReference type="SMART" id="SM00748">
    <property type="entry name" value="HEPN"/>
    <property type="match status" value="1"/>
</dbReference>
<dbReference type="PANTHER" id="PTHR33933:SF1">
    <property type="entry name" value="PROTEIN ADENYLYLTRANSFERASE MNTA-RELATED"/>
    <property type="match status" value="1"/>
</dbReference>
<dbReference type="PANTHER" id="PTHR33933">
    <property type="entry name" value="NUCLEOTIDYLTRANSFERASE"/>
    <property type="match status" value="1"/>
</dbReference>
<reference evidence="3" key="2">
    <citation type="journal article" date="2023" name="MicrobiologyOpen">
        <title>Genomics of the tumorigenes clade of the family Rhizobiaceae and description of Rhizobium rhododendri sp. nov.</title>
        <authorList>
            <person name="Kuzmanovic N."/>
            <person name="diCenzo G.C."/>
            <person name="Bunk B."/>
            <person name="Sproeer C."/>
            <person name="Fruehling A."/>
            <person name="Neumann-Schaal M."/>
            <person name="Overmann J."/>
            <person name="Smalla K."/>
        </authorList>
    </citation>
    <scope>NUCLEOTIDE SEQUENCE [LARGE SCALE GENOMIC DNA]</scope>
    <source>
        <strain evidence="3">1078</strain>
        <plasmid evidence="3">pRt1078</plasmid>
    </source>
</reference>
<dbReference type="PROSITE" id="PS50910">
    <property type="entry name" value="HEPN"/>
    <property type="match status" value="1"/>
</dbReference>
<dbReference type="SUPFAM" id="SSF81593">
    <property type="entry name" value="Nucleotidyltransferase substrate binding subunit/domain"/>
    <property type="match status" value="1"/>
</dbReference>
<evidence type="ECO:0000259" key="1">
    <source>
        <dbReference type="PROSITE" id="PS50910"/>
    </source>
</evidence>
<dbReference type="InterPro" id="IPR043519">
    <property type="entry name" value="NT_sf"/>
</dbReference>
<dbReference type="Pfam" id="PF01909">
    <property type="entry name" value="NTP_transf_2"/>
    <property type="match status" value="1"/>
</dbReference>
<geneLocation type="plasmid" evidence="2 3">
    <name>pRt1078</name>
</geneLocation>